<keyword evidence="12" id="KW-1185">Reference proteome</keyword>
<evidence type="ECO:0000259" key="9">
    <source>
        <dbReference type="PROSITE" id="PS50262"/>
    </source>
</evidence>
<evidence type="ECO:0000256" key="8">
    <source>
        <dbReference type="SAM" id="Phobius"/>
    </source>
</evidence>
<dbReference type="InterPro" id="IPR000276">
    <property type="entry name" value="GPCR_Rhodpsn"/>
</dbReference>
<evidence type="ECO:0000313" key="11">
    <source>
        <dbReference type="EnsemblMetazoa" id="CapteP78678"/>
    </source>
</evidence>
<dbReference type="HOGENOM" id="CLU_009579_29_10_1"/>
<feature type="domain" description="G-protein coupled receptors family 1 profile" evidence="9">
    <location>
        <begin position="22"/>
        <end position="90"/>
    </location>
</feature>
<keyword evidence="7" id="KW-0807">Transducer</keyword>
<reference evidence="12" key="1">
    <citation type="submission" date="2012-12" db="EMBL/GenBank/DDBJ databases">
        <authorList>
            <person name="Hellsten U."/>
            <person name="Grimwood J."/>
            <person name="Chapman J.A."/>
            <person name="Shapiro H."/>
            <person name="Aerts A."/>
            <person name="Otillar R.P."/>
            <person name="Terry A.Y."/>
            <person name="Boore J.L."/>
            <person name="Simakov O."/>
            <person name="Marletaz F."/>
            <person name="Cho S.-J."/>
            <person name="Edsinger-Gonzales E."/>
            <person name="Havlak P."/>
            <person name="Kuo D.-H."/>
            <person name="Larsson T."/>
            <person name="Lv J."/>
            <person name="Arendt D."/>
            <person name="Savage R."/>
            <person name="Osoegawa K."/>
            <person name="de Jong P."/>
            <person name="Lindberg D.R."/>
            <person name="Seaver E.C."/>
            <person name="Weisblat D.A."/>
            <person name="Putnam N.H."/>
            <person name="Grigoriev I.V."/>
            <person name="Rokhsar D.S."/>
        </authorList>
    </citation>
    <scope>NUCLEOTIDE SEQUENCE</scope>
    <source>
        <strain evidence="12">I ESC-2004</strain>
    </source>
</reference>
<dbReference type="OrthoDB" id="5987936at2759"/>
<dbReference type="InterPro" id="IPR017452">
    <property type="entry name" value="GPCR_Rhodpsn_7TM"/>
</dbReference>
<evidence type="ECO:0000256" key="7">
    <source>
        <dbReference type="ARBA" id="ARBA00023224"/>
    </source>
</evidence>
<dbReference type="Proteomes" id="UP000014760">
    <property type="component" value="Unassembled WGS sequence"/>
</dbReference>
<reference evidence="10 12" key="2">
    <citation type="journal article" date="2013" name="Nature">
        <title>Insights into bilaterian evolution from three spiralian genomes.</title>
        <authorList>
            <person name="Simakov O."/>
            <person name="Marletaz F."/>
            <person name="Cho S.J."/>
            <person name="Edsinger-Gonzales E."/>
            <person name="Havlak P."/>
            <person name="Hellsten U."/>
            <person name="Kuo D.H."/>
            <person name="Larsson T."/>
            <person name="Lv J."/>
            <person name="Arendt D."/>
            <person name="Savage R."/>
            <person name="Osoegawa K."/>
            <person name="de Jong P."/>
            <person name="Grimwood J."/>
            <person name="Chapman J.A."/>
            <person name="Shapiro H."/>
            <person name="Aerts A."/>
            <person name="Otillar R.P."/>
            <person name="Terry A.Y."/>
            <person name="Boore J.L."/>
            <person name="Grigoriev I.V."/>
            <person name="Lindberg D.R."/>
            <person name="Seaver E.C."/>
            <person name="Weisblat D.A."/>
            <person name="Putnam N.H."/>
            <person name="Rokhsar D.S."/>
        </authorList>
    </citation>
    <scope>NUCLEOTIDE SEQUENCE</scope>
    <source>
        <strain evidence="10 12">I ESC-2004</strain>
    </source>
</reference>
<dbReference type="PANTHER" id="PTHR24238">
    <property type="entry name" value="G-PROTEIN COUPLED RECEPTOR"/>
    <property type="match status" value="1"/>
</dbReference>
<accession>R7V7S6</accession>
<dbReference type="Gene3D" id="1.20.1070.10">
    <property type="entry name" value="Rhodopsin 7-helix transmembrane proteins"/>
    <property type="match status" value="1"/>
</dbReference>
<evidence type="ECO:0000256" key="1">
    <source>
        <dbReference type="ARBA" id="ARBA00004141"/>
    </source>
</evidence>
<dbReference type="AlphaFoldDB" id="R7V7S6"/>
<dbReference type="CDD" id="cd00637">
    <property type="entry name" value="7tm_classA_rhodopsin-like"/>
    <property type="match status" value="1"/>
</dbReference>
<organism evidence="10">
    <name type="scientific">Capitella teleta</name>
    <name type="common">Polychaete worm</name>
    <dbReference type="NCBI Taxonomy" id="283909"/>
    <lineage>
        <taxon>Eukaryota</taxon>
        <taxon>Metazoa</taxon>
        <taxon>Spiralia</taxon>
        <taxon>Lophotrochozoa</taxon>
        <taxon>Annelida</taxon>
        <taxon>Polychaeta</taxon>
        <taxon>Sedentaria</taxon>
        <taxon>Scolecida</taxon>
        <taxon>Capitellidae</taxon>
        <taxon>Capitella</taxon>
    </lineage>
</organism>
<dbReference type="Pfam" id="PF00001">
    <property type="entry name" value="7tm_1"/>
    <property type="match status" value="1"/>
</dbReference>
<keyword evidence="4" id="KW-0297">G-protein coupled receptor</keyword>
<keyword evidence="3 8" id="KW-1133">Transmembrane helix</keyword>
<proteinExistence type="predicted"/>
<keyword evidence="2 8" id="KW-0812">Transmembrane</keyword>
<gene>
    <name evidence="10" type="ORF">CAPTEDRAFT_78678</name>
</gene>
<evidence type="ECO:0000313" key="12">
    <source>
        <dbReference type="Proteomes" id="UP000014760"/>
    </source>
</evidence>
<dbReference type="OMA" id="ICILGNA"/>
<dbReference type="SUPFAM" id="SSF81321">
    <property type="entry name" value="Family A G protein-coupled receptor-like"/>
    <property type="match status" value="1"/>
</dbReference>
<sequence length="90" mass="9951">PTWEVGVKAAFYAVAMVMATIGNALVFITIAFNKKLQSPTYVYIANLALSDFVVGVFNMWMHLVPNVIPSWPLGSELCEISIFIRSESPI</sequence>
<feature type="transmembrane region" description="Helical" evidence="8">
    <location>
        <begin position="40"/>
        <end position="61"/>
    </location>
</feature>
<dbReference type="GO" id="GO:0016020">
    <property type="term" value="C:membrane"/>
    <property type="evidence" value="ECO:0007669"/>
    <property type="project" value="UniProtKB-SubCell"/>
</dbReference>
<feature type="non-terminal residue" evidence="10">
    <location>
        <position position="1"/>
    </location>
</feature>
<evidence type="ECO:0000256" key="5">
    <source>
        <dbReference type="ARBA" id="ARBA00023136"/>
    </source>
</evidence>
<keyword evidence="6" id="KW-0675">Receptor</keyword>
<evidence type="ECO:0000256" key="6">
    <source>
        <dbReference type="ARBA" id="ARBA00023170"/>
    </source>
</evidence>
<dbReference type="GO" id="GO:0004930">
    <property type="term" value="F:G protein-coupled receptor activity"/>
    <property type="evidence" value="ECO:0007669"/>
    <property type="project" value="UniProtKB-KW"/>
</dbReference>
<evidence type="ECO:0000313" key="10">
    <source>
        <dbReference type="EMBL" id="ELU12426.1"/>
    </source>
</evidence>
<feature type="non-terminal residue" evidence="10">
    <location>
        <position position="90"/>
    </location>
</feature>
<dbReference type="STRING" id="283909.R7V7S6"/>
<reference evidence="11" key="3">
    <citation type="submission" date="2015-06" db="UniProtKB">
        <authorList>
            <consortium name="EnsemblMetazoa"/>
        </authorList>
    </citation>
    <scope>IDENTIFICATION</scope>
</reference>
<dbReference type="EMBL" id="AMQN01019588">
    <property type="status" value="NOT_ANNOTATED_CDS"/>
    <property type="molecule type" value="Genomic_DNA"/>
</dbReference>
<keyword evidence="5 8" id="KW-0472">Membrane</keyword>
<comment type="subcellular location">
    <subcellularLocation>
        <location evidence="1">Membrane</location>
        <topology evidence="1">Multi-pass membrane protein</topology>
    </subcellularLocation>
</comment>
<evidence type="ECO:0000256" key="4">
    <source>
        <dbReference type="ARBA" id="ARBA00023040"/>
    </source>
</evidence>
<dbReference type="EnsemblMetazoa" id="CapteT78678">
    <property type="protein sequence ID" value="CapteP78678"/>
    <property type="gene ID" value="CapteG78678"/>
</dbReference>
<dbReference type="PRINTS" id="PR00237">
    <property type="entry name" value="GPCRRHODOPSN"/>
</dbReference>
<evidence type="ECO:0000256" key="2">
    <source>
        <dbReference type="ARBA" id="ARBA00022692"/>
    </source>
</evidence>
<protein>
    <recommendedName>
        <fullName evidence="9">G-protein coupled receptors family 1 profile domain-containing protein</fullName>
    </recommendedName>
</protein>
<dbReference type="EMBL" id="KB295967">
    <property type="protein sequence ID" value="ELU12426.1"/>
    <property type="molecule type" value="Genomic_DNA"/>
</dbReference>
<dbReference type="PROSITE" id="PS50262">
    <property type="entry name" value="G_PROTEIN_RECEP_F1_2"/>
    <property type="match status" value="1"/>
</dbReference>
<feature type="transmembrane region" description="Helical" evidence="8">
    <location>
        <begin position="12"/>
        <end position="33"/>
    </location>
</feature>
<name>R7V7S6_CAPTE</name>
<evidence type="ECO:0000256" key="3">
    <source>
        <dbReference type="ARBA" id="ARBA00022989"/>
    </source>
</evidence>